<evidence type="ECO:0000313" key="2">
    <source>
        <dbReference type="EMBL" id="KAG7443365.1"/>
    </source>
</evidence>
<sequence length="139" mass="16059">MMTRGRKKDPTIPITRSLAQQRDYRARRAQYIADLEKKCRLLEMENHDLRQELRYLNVPNPYIVRRRILTTSGYILIYSVVGVDVEPSTRTCSVTCDTHGAVWKCGRSFRRGTETPGSFLPSLVPFSAAVFTSKLSYRR</sequence>
<feature type="domain" description="BZIP" evidence="1">
    <location>
        <begin position="21"/>
        <end position="56"/>
    </location>
</feature>
<dbReference type="SUPFAM" id="SSF57959">
    <property type="entry name" value="Leucine zipper domain"/>
    <property type="match status" value="1"/>
</dbReference>
<proteinExistence type="predicted"/>
<evidence type="ECO:0000259" key="1">
    <source>
        <dbReference type="Pfam" id="PF00170"/>
    </source>
</evidence>
<dbReference type="Gene3D" id="1.20.5.170">
    <property type="match status" value="1"/>
</dbReference>
<dbReference type="InterPro" id="IPR046347">
    <property type="entry name" value="bZIP_sf"/>
</dbReference>
<dbReference type="Proteomes" id="UP000812287">
    <property type="component" value="Unassembled WGS sequence"/>
</dbReference>
<dbReference type="GO" id="GO:0003700">
    <property type="term" value="F:DNA-binding transcription factor activity"/>
    <property type="evidence" value="ECO:0007669"/>
    <property type="project" value="InterPro"/>
</dbReference>
<dbReference type="RefSeq" id="XP_043036865.1">
    <property type="nucleotide sequence ID" value="XM_043186829.1"/>
</dbReference>
<dbReference type="OrthoDB" id="3365874at2759"/>
<dbReference type="EMBL" id="MU250545">
    <property type="protein sequence ID" value="KAG7443365.1"/>
    <property type="molecule type" value="Genomic_DNA"/>
</dbReference>
<protein>
    <recommendedName>
        <fullName evidence="1">BZIP domain-containing protein</fullName>
    </recommendedName>
</protein>
<reference evidence="2" key="1">
    <citation type="submission" date="2020-11" db="EMBL/GenBank/DDBJ databases">
        <title>Adaptations for nitrogen fixation in a non-lichenized fungal sporocarp promotes dispersal by wood-feeding termites.</title>
        <authorList>
            <consortium name="DOE Joint Genome Institute"/>
            <person name="Koch R.A."/>
            <person name="Yoon G."/>
            <person name="Arayal U."/>
            <person name="Lail K."/>
            <person name="Amirebrahimi M."/>
            <person name="Labutti K."/>
            <person name="Lipzen A."/>
            <person name="Riley R."/>
            <person name="Barry K."/>
            <person name="Henrissat B."/>
            <person name="Grigoriev I.V."/>
            <person name="Herr J.R."/>
            <person name="Aime M.C."/>
        </authorList>
    </citation>
    <scope>NUCLEOTIDE SEQUENCE</scope>
    <source>
        <strain evidence="2">MCA 3950</strain>
    </source>
</reference>
<dbReference type="Pfam" id="PF00170">
    <property type="entry name" value="bZIP_1"/>
    <property type="match status" value="1"/>
</dbReference>
<name>A0A9P7VMQ0_9AGAR</name>
<dbReference type="InterPro" id="IPR004827">
    <property type="entry name" value="bZIP"/>
</dbReference>
<gene>
    <name evidence="2" type="ORF">BT62DRAFT_934977</name>
</gene>
<organism evidence="2 3">
    <name type="scientific">Guyanagaster necrorhizus</name>
    <dbReference type="NCBI Taxonomy" id="856835"/>
    <lineage>
        <taxon>Eukaryota</taxon>
        <taxon>Fungi</taxon>
        <taxon>Dikarya</taxon>
        <taxon>Basidiomycota</taxon>
        <taxon>Agaricomycotina</taxon>
        <taxon>Agaricomycetes</taxon>
        <taxon>Agaricomycetidae</taxon>
        <taxon>Agaricales</taxon>
        <taxon>Marasmiineae</taxon>
        <taxon>Physalacriaceae</taxon>
        <taxon>Guyanagaster</taxon>
    </lineage>
</organism>
<comment type="caution">
    <text evidence="2">The sequence shown here is derived from an EMBL/GenBank/DDBJ whole genome shotgun (WGS) entry which is preliminary data.</text>
</comment>
<dbReference type="CDD" id="cd14688">
    <property type="entry name" value="bZIP_YAP"/>
    <property type="match status" value="1"/>
</dbReference>
<accession>A0A9P7VMQ0</accession>
<dbReference type="GeneID" id="66109126"/>
<dbReference type="AlphaFoldDB" id="A0A9P7VMQ0"/>
<evidence type="ECO:0000313" key="3">
    <source>
        <dbReference type="Proteomes" id="UP000812287"/>
    </source>
</evidence>
<keyword evidence="3" id="KW-1185">Reference proteome</keyword>